<sequence length="61" mass="7084">GVHYIAHILKHRQKPQTMKHQAIAYFGDTTLSFHYTVSDMRSLGKQTREETVRLEGNTILE</sequence>
<feature type="non-terminal residue" evidence="1">
    <location>
        <position position="1"/>
    </location>
</feature>
<dbReference type="Proteomes" id="UP000054018">
    <property type="component" value="Unassembled WGS sequence"/>
</dbReference>
<organism evidence="1 2">
    <name type="scientific">Pisolithus microcarpus 441</name>
    <dbReference type="NCBI Taxonomy" id="765257"/>
    <lineage>
        <taxon>Eukaryota</taxon>
        <taxon>Fungi</taxon>
        <taxon>Dikarya</taxon>
        <taxon>Basidiomycota</taxon>
        <taxon>Agaricomycotina</taxon>
        <taxon>Agaricomycetes</taxon>
        <taxon>Agaricomycetidae</taxon>
        <taxon>Boletales</taxon>
        <taxon>Sclerodermatineae</taxon>
        <taxon>Pisolithaceae</taxon>
        <taxon>Pisolithus</taxon>
    </lineage>
</organism>
<evidence type="ECO:0000313" key="1">
    <source>
        <dbReference type="EMBL" id="KIK18051.1"/>
    </source>
</evidence>
<dbReference type="AlphaFoldDB" id="A0A0C9YMX0"/>
<reference evidence="2" key="2">
    <citation type="submission" date="2015-01" db="EMBL/GenBank/DDBJ databases">
        <title>Evolutionary Origins and Diversification of the Mycorrhizal Mutualists.</title>
        <authorList>
            <consortium name="DOE Joint Genome Institute"/>
            <consortium name="Mycorrhizal Genomics Consortium"/>
            <person name="Kohler A."/>
            <person name="Kuo A."/>
            <person name="Nagy L.G."/>
            <person name="Floudas D."/>
            <person name="Copeland A."/>
            <person name="Barry K.W."/>
            <person name="Cichocki N."/>
            <person name="Veneault-Fourrey C."/>
            <person name="LaButti K."/>
            <person name="Lindquist E.A."/>
            <person name="Lipzen A."/>
            <person name="Lundell T."/>
            <person name="Morin E."/>
            <person name="Murat C."/>
            <person name="Riley R."/>
            <person name="Ohm R."/>
            <person name="Sun H."/>
            <person name="Tunlid A."/>
            <person name="Henrissat B."/>
            <person name="Grigoriev I.V."/>
            <person name="Hibbett D.S."/>
            <person name="Martin F."/>
        </authorList>
    </citation>
    <scope>NUCLEOTIDE SEQUENCE [LARGE SCALE GENOMIC DNA]</scope>
    <source>
        <strain evidence="2">441</strain>
    </source>
</reference>
<name>A0A0C9YMX0_9AGAM</name>
<evidence type="ECO:0000313" key="2">
    <source>
        <dbReference type="Proteomes" id="UP000054018"/>
    </source>
</evidence>
<gene>
    <name evidence="1" type="ORF">PISMIDRAFT_110193</name>
</gene>
<keyword evidence="2" id="KW-1185">Reference proteome</keyword>
<proteinExistence type="predicted"/>
<accession>A0A0C9YMX0</accession>
<protein>
    <submittedName>
        <fullName evidence="1">Uncharacterized protein</fullName>
    </submittedName>
</protein>
<reference evidence="1 2" key="1">
    <citation type="submission" date="2014-04" db="EMBL/GenBank/DDBJ databases">
        <authorList>
            <consortium name="DOE Joint Genome Institute"/>
            <person name="Kuo A."/>
            <person name="Kohler A."/>
            <person name="Costa M.D."/>
            <person name="Nagy L.G."/>
            <person name="Floudas D."/>
            <person name="Copeland A."/>
            <person name="Barry K.W."/>
            <person name="Cichocki N."/>
            <person name="Veneault-Fourrey C."/>
            <person name="LaButti K."/>
            <person name="Lindquist E.A."/>
            <person name="Lipzen A."/>
            <person name="Lundell T."/>
            <person name="Morin E."/>
            <person name="Murat C."/>
            <person name="Sun H."/>
            <person name="Tunlid A."/>
            <person name="Henrissat B."/>
            <person name="Grigoriev I.V."/>
            <person name="Hibbett D.S."/>
            <person name="Martin F."/>
            <person name="Nordberg H.P."/>
            <person name="Cantor M.N."/>
            <person name="Hua S.X."/>
        </authorList>
    </citation>
    <scope>NUCLEOTIDE SEQUENCE [LARGE SCALE GENOMIC DNA]</scope>
    <source>
        <strain evidence="1 2">441</strain>
    </source>
</reference>
<dbReference type="EMBL" id="KN833814">
    <property type="protein sequence ID" value="KIK18051.1"/>
    <property type="molecule type" value="Genomic_DNA"/>
</dbReference>
<dbReference type="HOGENOM" id="CLU_2929074_0_0_1"/>